<gene>
    <name evidence="1" type="ORF">SVUK_LOCUS14395</name>
</gene>
<sequence length="307" mass="34094">MTREKLAKAFTTRFVNSAAEALSDQRKMIVCMREKEELNAEERQCRVVGSSLLKRLLKENDLQIKLPVPVKTSSIIDDASKAISGKYDVTIGPESGKALQTIGRVLPVAQLTETSCSLAQLRFYANDTSLSDSSKFLEAVRGKDVTLTDDELLTIALSYAELSYEVAVRLLGSIANEKTRLDVVKDLVNTVQIFGNATLLREQRLEESSSLSLQLIESDLTAGGWFEAVSHCSASHWKCRLLYQLIAICPVPEVFDDPTSPFNTKCFLHCIRYGAHCQKLAFIENGVPFGQETISFDSLNLNINHCH</sequence>
<proteinExistence type="predicted"/>
<evidence type="ECO:0000313" key="1">
    <source>
        <dbReference type="EMBL" id="VDM79397.1"/>
    </source>
</evidence>
<dbReference type="OrthoDB" id="5867148at2759"/>
<evidence type="ECO:0000313" key="2">
    <source>
        <dbReference type="Proteomes" id="UP000270094"/>
    </source>
</evidence>
<reference evidence="1 2" key="1">
    <citation type="submission" date="2018-11" db="EMBL/GenBank/DDBJ databases">
        <authorList>
            <consortium name="Pathogen Informatics"/>
        </authorList>
    </citation>
    <scope>NUCLEOTIDE SEQUENCE [LARGE SCALE GENOMIC DNA]</scope>
</reference>
<protein>
    <submittedName>
        <fullName evidence="1">Uncharacterized protein</fullName>
    </submittedName>
</protein>
<dbReference type="Proteomes" id="UP000270094">
    <property type="component" value="Unassembled WGS sequence"/>
</dbReference>
<dbReference type="EMBL" id="UYYB01104999">
    <property type="protein sequence ID" value="VDM79397.1"/>
    <property type="molecule type" value="Genomic_DNA"/>
</dbReference>
<dbReference type="AlphaFoldDB" id="A0A3P7JT40"/>
<keyword evidence="2" id="KW-1185">Reference proteome</keyword>
<accession>A0A3P7JT40</accession>
<feature type="non-terminal residue" evidence="1">
    <location>
        <position position="307"/>
    </location>
</feature>
<organism evidence="1 2">
    <name type="scientific">Strongylus vulgaris</name>
    <name type="common">Blood worm</name>
    <dbReference type="NCBI Taxonomy" id="40348"/>
    <lineage>
        <taxon>Eukaryota</taxon>
        <taxon>Metazoa</taxon>
        <taxon>Ecdysozoa</taxon>
        <taxon>Nematoda</taxon>
        <taxon>Chromadorea</taxon>
        <taxon>Rhabditida</taxon>
        <taxon>Rhabditina</taxon>
        <taxon>Rhabditomorpha</taxon>
        <taxon>Strongyloidea</taxon>
        <taxon>Strongylidae</taxon>
        <taxon>Strongylus</taxon>
    </lineage>
</organism>
<name>A0A3P7JT40_STRVU</name>